<name>A0A1S2VBG6_9BACT</name>
<comment type="caution">
    <text evidence="1">The sequence shown here is derived from an EMBL/GenBank/DDBJ whole genome shotgun (WGS) entry which is preliminary data.</text>
</comment>
<dbReference type="RefSeq" id="WP_071506229.1">
    <property type="nucleotide sequence ID" value="NZ_MORL01000028.1"/>
</dbReference>
<gene>
    <name evidence="1" type="ORF">BLX24_26355</name>
</gene>
<dbReference type="EMBL" id="MORL01000028">
    <property type="protein sequence ID" value="OIN56097.1"/>
    <property type="molecule type" value="Genomic_DNA"/>
</dbReference>
<sequence length="59" mass="6972">MSTERELEGMSLMKKLMGKKKRKEALTADEKRLYDYNRQQSKEYAGVIGLPYSDRQNQE</sequence>
<accession>A0A1S2VBG6</accession>
<reference evidence="1 2" key="1">
    <citation type="submission" date="2016-10" db="EMBL/GenBank/DDBJ databases">
        <title>Arsenicibacter rosenii gen. nov., sp. nov., an efficient arsenic-methylating bacterium isolated from an arsenic-contaminated paddy soil.</title>
        <authorList>
            <person name="Huang K."/>
        </authorList>
    </citation>
    <scope>NUCLEOTIDE SEQUENCE [LARGE SCALE GENOMIC DNA]</scope>
    <source>
        <strain evidence="1 2">SM-1</strain>
    </source>
</reference>
<dbReference type="Proteomes" id="UP000181790">
    <property type="component" value="Unassembled WGS sequence"/>
</dbReference>
<evidence type="ECO:0000313" key="2">
    <source>
        <dbReference type="Proteomes" id="UP000181790"/>
    </source>
</evidence>
<keyword evidence="2" id="KW-1185">Reference proteome</keyword>
<protein>
    <submittedName>
        <fullName evidence="1">Uncharacterized protein</fullName>
    </submittedName>
</protein>
<organism evidence="1 2">
    <name type="scientific">Arsenicibacter rosenii</name>
    <dbReference type="NCBI Taxonomy" id="1750698"/>
    <lineage>
        <taxon>Bacteria</taxon>
        <taxon>Pseudomonadati</taxon>
        <taxon>Bacteroidota</taxon>
        <taxon>Cytophagia</taxon>
        <taxon>Cytophagales</taxon>
        <taxon>Spirosomataceae</taxon>
        <taxon>Arsenicibacter</taxon>
    </lineage>
</organism>
<proteinExistence type="predicted"/>
<dbReference type="AlphaFoldDB" id="A0A1S2VBG6"/>
<evidence type="ECO:0000313" key="1">
    <source>
        <dbReference type="EMBL" id="OIN56097.1"/>
    </source>
</evidence>